<protein>
    <recommendedName>
        <fullName evidence="2">Glycosyltransferase 2-like domain-containing protein</fullName>
    </recommendedName>
</protein>
<name>A0A1J4MDJ4_9CRYT</name>
<dbReference type="InterPro" id="IPR029044">
    <property type="entry name" value="Nucleotide-diphossugar_trans"/>
</dbReference>
<dbReference type="Proteomes" id="UP000186804">
    <property type="component" value="Unassembled WGS sequence"/>
</dbReference>
<dbReference type="VEuPathDB" id="CryptoDB:cand_012470"/>
<sequence>MKVHLGFLYIVSTIIFVHGQDSILPFLGSTRSKLDPFIKANRTRNTDINKRNELSLSYPFNFTEYIKLSNRENSLIHKIENPNNITLRGSLEKSPISDESTVSKKSTVVNDRKTLVESAWSKLLDMIENEVKTKGMVPINHYANDISVVIPVAKEDIRSLPVLLSVMRLQTLRPEEIIVVLDVSNKLDDIKHTIEDLYKKYSTTLRNLIFIYRTPEPPPSHWAASNRLFGASKAKNNIIMFFDSDDIIHPQRVEYISRVFKKNLELEAFLTGYNVITLVEAKEVDEMPNKALNMIQKRFDLDKIEESKGLLATTYQKEYEEALKARKKLNLQTPWDPHNHYSEVNRPETGTWWLYCCHNGWLNIKKNILIEVPWEDIPRGEDSLYVFRLLLSGKNVNHSDLPLGIYVLGNSY</sequence>
<comment type="caution">
    <text evidence="3">The sequence shown here is derived from an EMBL/GenBank/DDBJ whole genome shotgun (WGS) entry which is preliminary data.</text>
</comment>
<dbReference type="RefSeq" id="XP_067066892.1">
    <property type="nucleotide sequence ID" value="XM_067211484.1"/>
</dbReference>
<dbReference type="AlphaFoldDB" id="A0A1J4MDJ4"/>
<evidence type="ECO:0000256" key="1">
    <source>
        <dbReference type="SAM" id="SignalP"/>
    </source>
</evidence>
<dbReference type="CDD" id="cd00761">
    <property type="entry name" value="Glyco_tranf_GTA_type"/>
    <property type="match status" value="1"/>
</dbReference>
<evidence type="ECO:0000259" key="2">
    <source>
        <dbReference type="Pfam" id="PF00535"/>
    </source>
</evidence>
<evidence type="ECO:0000313" key="4">
    <source>
        <dbReference type="Proteomes" id="UP000186804"/>
    </source>
</evidence>
<reference evidence="3 4" key="1">
    <citation type="submission" date="2016-10" db="EMBL/GenBank/DDBJ databases">
        <title>Reductive evolution of mitochondrial metabolism and differential evolution of invasion-related proteins in Cryptosporidium.</title>
        <authorList>
            <person name="Liu S."/>
            <person name="Roellig D.M."/>
            <person name="Guo Y."/>
            <person name="Li N."/>
            <person name="Frace M.A."/>
            <person name="Tang K."/>
            <person name="Zhang L."/>
            <person name="Feng Y."/>
            <person name="Xiao L."/>
        </authorList>
    </citation>
    <scope>NUCLEOTIDE SEQUENCE [LARGE SCALE GENOMIC DNA]</scope>
    <source>
        <strain evidence="3">30847</strain>
    </source>
</reference>
<dbReference type="EMBL" id="LRBS01000117">
    <property type="protein sequence ID" value="OII72297.1"/>
    <property type="molecule type" value="Genomic_DNA"/>
</dbReference>
<keyword evidence="4" id="KW-1185">Reference proteome</keyword>
<evidence type="ECO:0000313" key="3">
    <source>
        <dbReference type="EMBL" id="OII72297.1"/>
    </source>
</evidence>
<organism evidence="3 4">
    <name type="scientific">Cryptosporidium andersoni</name>
    <dbReference type="NCBI Taxonomy" id="117008"/>
    <lineage>
        <taxon>Eukaryota</taxon>
        <taxon>Sar</taxon>
        <taxon>Alveolata</taxon>
        <taxon>Apicomplexa</taxon>
        <taxon>Conoidasida</taxon>
        <taxon>Coccidia</taxon>
        <taxon>Eucoccidiorida</taxon>
        <taxon>Eimeriorina</taxon>
        <taxon>Cryptosporidiidae</taxon>
        <taxon>Cryptosporidium</taxon>
    </lineage>
</organism>
<proteinExistence type="predicted"/>
<feature type="chain" id="PRO_5012678656" description="Glycosyltransferase 2-like domain-containing protein" evidence="1">
    <location>
        <begin position="20"/>
        <end position="412"/>
    </location>
</feature>
<feature type="signal peptide" evidence="1">
    <location>
        <begin position="1"/>
        <end position="19"/>
    </location>
</feature>
<dbReference type="Gene3D" id="3.90.550.10">
    <property type="entry name" value="Spore Coat Polysaccharide Biosynthesis Protein SpsA, Chain A"/>
    <property type="match status" value="1"/>
</dbReference>
<dbReference type="GeneID" id="92365432"/>
<feature type="domain" description="Glycosyltransferase 2-like" evidence="2">
    <location>
        <begin position="147"/>
        <end position="262"/>
    </location>
</feature>
<dbReference type="InterPro" id="IPR001173">
    <property type="entry name" value="Glyco_trans_2-like"/>
</dbReference>
<accession>A0A1J4MDJ4</accession>
<dbReference type="Pfam" id="PF00535">
    <property type="entry name" value="Glycos_transf_2"/>
    <property type="match status" value="1"/>
</dbReference>
<gene>
    <name evidence="3" type="ORF">cand_012470</name>
</gene>
<keyword evidence="1" id="KW-0732">Signal</keyword>
<dbReference type="OrthoDB" id="339681at2759"/>
<dbReference type="SUPFAM" id="SSF53448">
    <property type="entry name" value="Nucleotide-diphospho-sugar transferases"/>
    <property type="match status" value="1"/>
</dbReference>